<dbReference type="RefSeq" id="WP_089758443.1">
    <property type="nucleotide sequence ID" value="NZ_FNGO01000004.1"/>
</dbReference>
<dbReference type="Proteomes" id="UP000199476">
    <property type="component" value="Unassembled WGS sequence"/>
</dbReference>
<dbReference type="GO" id="GO:0003700">
    <property type="term" value="F:DNA-binding transcription factor activity"/>
    <property type="evidence" value="ECO:0007669"/>
    <property type="project" value="TreeGrafter"/>
</dbReference>
<dbReference type="CDD" id="cd00038">
    <property type="entry name" value="CAP_ED"/>
    <property type="match status" value="1"/>
</dbReference>
<sequence>MTSPNKQLLKKVDLFSSMEEKQIEELSDLLEFHSFSEGEAIFRAGEKGRKMYLLKSGRVKIIKISPDGKEQIIKFLEKGEIFGEVVLFGVEYYPVTTICQKSSEIGILSRKKFRSYFLGNPMIGWNMLEVMAQKLYFTQQRIENLAMKDARRRISQALLELSGADNNVVESFNQEEFASYLGVTRETISRNISKMKREGLIKRKGSKLVIKDIESLKEISKFSNKLR</sequence>
<dbReference type="GO" id="GO:0005829">
    <property type="term" value="C:cytosol"/>
    <property type="evidence" value="ECO:0007669"/>
    <property type="project" value="TreeGrafter"/>
</dbReference>
<dbReference type="InterPro" id="IPR018490">
    <property type="entry name" value="cNMP-bd_dom_sf"/>
</dbReference>
<evidence type="ECO:0000259" key="4">
    <source>
        <dbReference type="PROSITE" id="PS50042"/>
    </source>
</evidence>
<keyword evidence="2" id="KW-0238">DNA-binding</keyword>
<dbReference type="SMART" id="SM00100">
    <property type="entry name" value="cNMP"/>
    <property type="match status" value="1"/>
</dbReference>
<keyword evidence="7" id="KW-1185">Reference proteome</keyword>
<dbReference type="PANTHER" id="PTHR24567:SF26">
    <property type="entry name" value="REGULATORY PROTEIN YEIL"/>
    <property type="match status" value="1"/>
</dbReference>
<dbReference type="SUPFAM" id="SSF51206">
    <property type="entry name" value="cAMP-binding domain-like"/>
    <property type="match status" value="1"/>
</dbReference>
<reference evidence="6 7" key="1">
    <citation type="submission" date="2016-10" db="EMBL/GenBank/DDBJ databases">
        <authorList>
            <person name="de Groot N.N."/>
        </authorList>
    </citation>
    <scope>NUCLEOTIDE SEQUENCE [LARGE SCALE GENOMIC DNA]</scope>
    <source>
        <strain evidence="6 7">SLAS-1</strain>
    </source>
</reference>
<dbReference type="Pfam" id="PF00027">
    <property type="entry name" value="cNMP_binding"/>
    <property type="match status" value="1"/>
</dbReference>
<dbReference type="InterPro" id="IPR000595">
    <property type="entry name" value="cNMP-bd_dom"/>
</dbReference>
<dbReference type="STRING" id="321763.SAMN04488692_10420"/>
<keyword evidence="1" id="KW-0805">Transcription regulation</keyword>
<evidence type="ECO:0000313" key="7">
    <source>
        <dbReference type="Proteomes" id="UP000199476"/>
    </source>
</evidence>
<dbReference type="OrthoDB" id="3176638at2"/>
<dbReference type="InterPro" id="IPR012318">
    <property type="entry name" value="HTH_CRP"/>
</dbReference>
<dbReference type="InterPro" id="IPR050397">
    <property type="entry name" value="Env_Response_Regulators"/>
</dbReference>
<dbReference type="EMBL" id="FNGO01000004">
    <property type="protein sequence ID" value="SDL37969.1"/>
    <property type="molecule type" value="Genomic_DNA"/>
</dbReference>
<organism evidence="6 7">
    <name type="scientific">Halarsenatibacter silvermanii</name>
    <dbReference type="NCBI Taxonomy" id="321763"/>
    <lineage>
        <taxon>Bacteria</taxon>
        <taxon>Bacillati</taxon>
        <taxon>Bacillota</taxon>
        <taxon>Clostridia</taxon>
        <taxon>Halanaerobiales</taxon>
        <taxon>Halarsenatibacteraceae</taxon>
        <taxon>Halarsenatibacter</taxon>
    </lineage>
</organism>
<dbReference type="PRINTS" id="PR00034">
    <property type="entry name" value="HTHCRP"/>
</dbReference>
<dbReference type="InterPro" id="IPR036388">
    <property type="entry name" value="WH-like_DNA-bd_sf"/>
</dbReference>
<dbReference type="SMART" id="SM00419">
    <property type="entry name" value="HTH_CRP"/>
    <property type="match status" value="1"/>
</dbReference>
<dbReference type="InterPro" id="IPR014710">
    <property type="entry name" value="RmlC-like_jellyroll"/>
</dbReference>
<accession>A0A1G9JKB9</accession>
<keyword evidence="3" id="KW-0804">Transcription</keyword>
<dbReference type="InterPro" id="IPR036390">
    <property type="entry name" value="WH_DNA-bd_sf"/>
</dbReference>
<dbReference type="SUPFAM" id="SSF46785">
    <property type="entry name" value="Winged helix' DNA-binding domain"/>
    <property type="match status" value="1"/>
</dbReference>
<proteinExistence type="predicted"/>
<dbReference type="PROSITE" id="PS50042">
    <property type="entry name" value="CNMP_BINDING_3"/>
    <property type="match status" value="1"/>
</dbReference>
<dbReference type="PROSITE" id="PS51063">
    <property type="entry name" value="HTH_CRP_2"/>
    <property type="match status" value="1"/>
</dbReference>
<dbReference type="AlphaFoldDB" id="A0A1G9JKB9"/>
<gene>
    <name evidence="6" type="ORF">SAMN04488692_10420</name>
</gene>
<name>A0A1G9JKB9_9FIRM</name>
<dbReference type="Pfam" id="PF13545">
    <property type="entry name" value="HTH_Crp_2"/>
    <property type="match status" value="1"/>
</dbReference>
<dbReference type="Gene3D" id="1.10.10.10">
    <property type="entry name" value="Winged helix-like DNA-binding domain superfamily/Winged helix DNA-binding domain"/>
    <property type="match status" value="1"/>
</dbReference>
<evidence type="ECO:0000256" key="3">
    <source>
        <dbReference type="ARBA" id="ARBA00023163"/>
    </source>
</evidence>
<protein>
    <submittedName>
        <fullName evidence="6">CRP/FNR family transcriptional regulator, anaerobic regulatory protein</fullName>
    </submittedName>
</protein>
<dbReference type="Gene3D" id="2.60.120.10">
    <property type="entry name" value="Jelly Rolls"/>
    <property type="match status" value="1"/>
</dbReference>
<dbReference type="PANTHER" id="PTHR24567">
    <property type="entry name" value="CRP FAMILY TRANSCRIPTIONAL REGULATORY PROTEIN"/>
    <property type="match status" value="1"/>
</dbReference>
<feature type="domain" description="HTH crp-type" evidence="5">
    <location>
        <begin position="148"/>
        <end position="214"/>
    </location>
</feature>
<dbReference type="GO" id="GO:0003677">
    <property type="term" value="F:DNA binding"/>
    <property type="evidence" value="ECO:0007669"/>
    <property type="project" value="UniProtKB-KW"/>
</dbReference>
<evidence type="ECO:0000256" key="1">
    <source>
        <dbReference type="ARBA" id="ARBA00023015"/>
    </source>
</evidence>
<evidence type="ECO:0000256" key="2">
    <source>
        <dbReference type="ARBA" id="ARBA00023125"/>
    </source>
</evidence>
<evidence type="ECO:0000259" key="5">
    <source>
        <dbReference type="PROSITE" id="PS51063"/>
    </source>
</evidence>
<evidence type="ECO:0000313" key="6">
    <source>
        <dbReference type="EMBL" id="SDL37969.1"/>
    </source>
</evidence>
<feature type="domain" description="Cyclic nucleotide-binding" evidence="4">
    <location>
        <begin position="14"/>
        <end position="134"/>
    </location>
</feature>